<evidence type="ECO:0000313" key="4">
    <source>
        <dbReference type="Proteomes" id="UP000649232"/>
    </source>
</evidence>
<comment type="similarity">
    <text evidence="1">Belongs to the transferase hexapeptide repeat family.</text>
</comment>
<organism evidence="3 4">
    <name type="scientific">Paraglaciecola chathamensis</name>
    <dbReference type="NCBI Taxonomy" id="368405"/>
    <lineage>
        <taxon>Bacteria</taxon>
        <taxon>Pseudomonadati</taxon>
        <taxon>Pseudomonadota</taxon>
        <taxon>Gammaproteobacteria</taxon>
        <taxon>Alteromonadales</taxon>
        <taxon>Alteromonadaceae</taxon>
        <taxon>Paraglaciecola</taxon>
    </lineage>
</organism>
<dbReference type="CDD" id="cd04647">
    <property type="entry name" value="LbH_MAT_like"/>
    <property type="match status" value="1"/>
</dbReference>
<proteinExistence type="inferred from homology"/>
<name>A0ABS0W867_9ALTE</name>
<dbReference type="InterPro" id="IPR011004">
    <property type="entry name" value="Trimer_LpxA-like_sf"/>
</dbReference>
<dbReference type="PANTHER" id="PTHR23416:SF23">
    <property type="entry name" value="ACETYLTRANSFERASE C18B11.09C-RELATED"/>
    <property type="match status" value="1"/>
</dbReference>
<evidence type="ECO:0000256" key="2">
    <source>
        <dbReference type="ARBA" id="ARBA00022679"/>
    </source>
</evidence>
<dbReference type="Proteomes" id="UP000649232">
    <property type="component" value="Unassembled WGS sequence"/>
</dbReference>
<sequence>MKEIIFLTLANNLPRIRFFDEYRYILLRLAGMKIKGKCNLWGPFTIRPIGGVKNIEIGEDTFINTDIRFGVPKDKVTIGSRVQIGPGVMFETVSHGLIYEIGVGRGSVTKPINVEDEVWIGAGCIITQGVTLGKGAVVAAGAVVTKDVESYAVVGGTPAKFIKSTKD</sequence>
<accession>A0ABS0W867</accession>
<dbReference type="GO" id="GO:0016746">
    <property type="term" value="F:acyltransferase activity"/>
    <property type="evidence" value="ECO:0007669"/>
    <property type="project" value="UniProtKB-KW"/>
</dbReference>
<dbReference type="RefSeq" id="WP_198823289.1">
    <property type="nucleotide sequence ID" value="NZ_JAEILT010000001.1"/>
</dbReference>
<dbReference type="Pfam" id="PF14602">
    <property type="entry name" value="Hexapep_2"/>
    <property type="match status" value="1"/>
</dbReference>
<dbReference type="InterPro" id="IPR001451">
    <property type="entry name" value="Hexapep"/>
</dbReference>
<keyword evidence="3" id="KW-0012">Acyltransferase</keyword>
<protein>
    <submittedName>
        <fullName evidence="3">Acyltransferase</fullName>
    </submittedName>
</protein>
<dbReference type="Gene3D" id="2.160.10.10">
    <property type="entry name" value="Hexapeptide repeat proteins"/>
    <property type="match status" value="1"/>
</dbReference>
<comment type="caution">
    <text evidence="3">The sequence shown here is derived from an EMBL/GenBank/DDBJ whole genome shotgun (WGS) entry which is preliminary data.</text>
</comment>
<evidence type="ECO:0000313" key="3">
    <source>
        <dbReference type="EMBL" id="MBJ2134973.1"/>
    </source>
</evidence>
<gene>
    <name evidence="3" type="ORF">JEU11_00760</name>
</gene>
<dbReference type="SUPFAM" id="SSF51161">
    <property type="entry name" value="Trimeric LpxA-like enzymes"/>
    <property type="match status" value="1"/>
</dbReference>
<dbReference type="InterPro" id="IPR051159">
    <property type="entry name" value="Hexapeptide_acetyltransf"/>
</dbReference>
<evidence type="ECO:0000256" key="1">
    <source>
        <dbReference type="ARBA" id="ARBA00007274"/>
    </source>
</evidence>
<reference evidence="3 4" key="1">
    <citation type="submission" date="2020-12" db="EMBL/GenBank/DDBJ databases">
        <title>Draft genome sequences of nine environmental bacterial isolates colonizing plastic.</title>
        <authorList>
            <person name="Borre I."/>
            <person name="Sonnenschein E.C."/>
        </authorList>
    </citation>
    <scope>NUCLEOTIDE SEQUENCE [LARGE SCALE GENOMIC DNA]</scope>
    <source>
        <strain evidence="3 4">IB30</strain>
    </source>
</reference>
<dbReference type="EMBL" id="JAEILT010000001">
    <property type="protein sequence ID" value="MBJ2134973.1"/>
    <property type="molecule type" value="Genomic_DNA"/>
</dbReference>
<keyword evidence="2" id="KW-0808">Transferase</keyword>
<dbReference type="PANTHER" id="PTHR23416">
    <property type="entry name" value="SIALIC ACID SYNTHASE-RELATED"/>
    <property type="match status" value="1"/>
</dbReference>